<reference evidence="13 14" key="1">
    <citation type="journal article" date="2023" name="Sci. Data">
        <title>Genome assembly of the Korean intertidal mud-creeper Batillaria attramentaria.</title>
        <authorList>
            <person name="Patra A.K."/>
            <person name="Ho P.T."/>
            <person name="Jun S."/>
            <person name="Lee S.J."/>
            <person name="Kim Y."/>
            <person name="Won Y.J."/>
        </authorList>
    </citation>
    <scope>NUCLEOTIDE SEQUENCE [LARGE SCALE GENOMIC DNA]</scope>
    <source>
        <strain evidence="13">Wonlab-2016</strain>
    </source>
</reference>
<protein>
    <recommendedName>
        <fullName evidence="12">G-protein coupled receptors family 1 profile domain-containing protein</fullName>
    </recommendedName>
</protein>
<proteinExistence type="inferred from homology"/>
<accession>A0ABD0JZG3</accession>
<keyword evidence="2" id="KW-1003">Cell membrane</keyword>
<feature type="region of interest" description="Disordered" evidence="10">
    <location>
        <begin position="365"/>
        <end position="460"/>
    </location>
</feature>
<feature type="domain" description="G-protein coupled receptors family 1 profile" evidence="12">
    <location>
        <begin position="58"/>
        <end position="261"/>
    </location>
</feature>
<evidence type="ECO:0000256" key="10">
    <source>
        <dbReference type="SAM" id="MobiDB-lite"/>
    </source>
</evidence>
<dbReference type="CDD" id="cd00637">
    <property type="entry name" value="7tm_classA_rhodopsin-like"/>
    <property type="match status" value="1"/>
</dbReference>
<dbReference type="PROSITE" id="PS00237">
    <property type="entry name" value="G_PROTEIN_RECEP_F1_1"/>
    <property type="match status" value="1"/>
</dbReference>
<organism evidence="13 14">
    <name type="scientific">Batillaria attramentaria</name>
    <dbReference type="NCBI Taxonomy" id="370345"/>
    <lineage>
        <taxon>Eukaryota</taxon>
        <taxon>Metazoa</taxon>
        <taxon>Spiralia</taxon>
        <taxon>Lophotrochozoa</taxon>
        <taxon>Mollusca</taxon>
        <taxon>Gastropoda</taxon>
        <taxon>Caenogastropoda</taxon>
        <taxon>Sorbeoconcha</taxon>
        <taxon>Cerithioidea</taxon>
        <taxon>Batillariidae</taxon>
        <taxon>Batillaria</taxon>
    </lineage>
</organism>
<evidence type="ECO:0000313" key="14">
    <source>
        <dbReference type="Proteomes" id="UP001519460"/>
    </source>
</evidence>
<evidence type="ECO:0000313" key="13">
    <source>
        <dbReference type="EMBL" id="KAK7480046.1"/>
    </source>
</evidence>
<evidence type="ECO:0000256" key="9">
    <source>
        <dbReference type="RuleBase" id="RU000688"/>
    </source>
</evidence>
<dbReference type="Proteomes" id="UP001519460">
    <property type="component" value="Unassembled WGS sequence"/>
</dbReference>
<evidence type="ECO:0000259" key="12">
    <source>
        <dbReference type="PROSITE" id="PS50262"/>
    </source>
</evidence>
<feature type="transmembrane region" description="Helical" evidence="11">
    <location>
        <begin position="41"/>
        <end position="67"/>
    </location>
</feature>
<name>A0ABD0JZG3_9CAEN</name>
<evidence type="ECO:0000256" key="2">
    <source>
        <dbReference type="ARBA" id="ARBA00022475"/>
    </source>
</evidence>
<dbReference type="EMBL" id="JACVVK020000289">
    <property type="protein sequence ID" value="KAK7480046.1"/>
    <property type="molecule type" value="Genomic_DNA"/>
</dbReference>
<dbReference type="InterPro" id="IPR017452">
    <property type="entry name" value="GPCR_Rhodpsn_7TM"/>
</dbReference>
<feature type="compositionally biased region" description="Polar residues" evidence="10">
    <location>
        <begin position="378"/>
        <end position="442"/>
    </location>
</feature>
<dbReference type="PANTHER" id="PTHR24249:SF372">
    <property type="entry name" value="G-PROTEIN COUPLED RECEPTORS FAMILY 1 PROFILE DOMAIN-CONTAINING PROTEIN"/>
    <property type="match status" value="1"/>
</dbReference>
<evidence type="ECO:0000256" key="4">
    <source>
        <dbReference type="ARBA" id="ARBA00022989"/>
    </source>
</evidence>
<keyword evidence="4 11" id="KW-1133">Transmembrane helix</keyword>
<comment type="caution">
    <text evidence="13">The sequence shown here is derived from an EMBL/GenBank/DDBJ whole genome shotgun (WGS) entry which is preliminary data.</text>
</comment>
<dbReference type="PROSITE" id="PS50262">
    <property type="entry name" value="G_PROTEIN_RECEP_F1_2"/>
    <property type="match status" value="1"/>
</dbReference>
<feature type="transmembrane region" description="Helical" evidence="11">
    <location>
        <begin position="128"/>
        <end position="146"/>
    </location>
</feature>
<dbReference type="SUPFAM" id="SSF81321">
    <property type="entry name" value="Family A G protein-coupled receptor-like"/>
    <property type="match status" value="1"/>
</dbReference>
<feature type="region of interest" description="Disordered" evidence="10">
    <location>
        <begin position="290"/>
        <end position="332"/>
    </location>
</feature>
<dbReference type="InterPro" id="IPR000276">
    <property type="entry name" value="GPCR_Rhodpsn"/>
</dbReference>
<feature type="transmembrane region" description="Helical" evidence="11">
    <location>
        <begin position="88"/>
        <end position="108"/>
    </location>
</feature>
<dbReference type="GO" id="GO:0005886">
    <property type="term" value="C:plasma membrane"/>
    <property type="evidence" value="ECO:0007669"/>
    <property type="project" value="UniProtKB-SubCell"/>
</dbReference>
<dbReference type="PANTHER" id="PTHR24249">
    <property type="entry name" value="HISTAMINE RECEPTOR-RELATED G-PROTEIN COUPLED RECEPTOR"/>
    <property type="match status" value="1"/>
</dbReference>
<keyword evidence="14" id="KW-1185">Reference proteome</keyword>
<comment type="similarity">
    <text evidence="9">Belongs to the G-protein coupled receptor 1 family.</text>
</comment>
<dbReference type="Pfam" id="PF00001">
    <property type="entry name" value="7tm_1"/>
    <property type="match status" value="1"/>
</dbReference>
<evidence type="ECO:0000256" key="7">
    <source>
        <dbReference type="ARBA" id="ARBA00023170"/>
    </source>
</evidence>
<feature type="transmembrane region" description="Helical" evidence="11">
    <location>
        <begin position="167"/>
        <end position="187"/>
    </location>
</feature>
<dbReference type="GO" id="GO:0004930">
    <property type="term" value="F:G protein-coupled receptor activity"/>
    <property type="evidence" value="ECO:0007669"/>
    <property type="project" value="UniProtKB-KW"/>
</dbReference>
<dbReference type="AlphaFoldDB" id="A0ABD0JZG3"/>
<sequence>MMSANASNLSASNDLFPDYNFSLNLDHLYKFLRESDWNYRVVPLTVFVSILMVAGILGNCLVIAVFVCSSSALSTASSRMGGSRSKPLIVALAVADLLLCVIGMPGQIVRAWYLPWRWDAVCKAWELLRHTVLPISAAILVGIAYDRYRLICHPTRQCPYKVYKRRLAIMLGGSCFLGVAFGIPPMLGVGVYQVSEDGSEVIYIGLCEVNGLIISQDVLNIYWRVVVVFFWMVLVSLLVMYSAILLRVWRQAKLWNRRTRVYPLKSPANTANNADSNTTSRPPALIAKADSASKYCESEATENDRGRGVRTYTTEVPDSPHQDTDPNNPNENGLFFVKVADLSRFQPKASSVIFKRTETLEFVVEQPKRKSDSGVDTVLQSCSSTSSDTGNANPPTHHQKVSGQSSLQQSKRQQFQHNQQLSPHSHSGNTWKRQWTVTASQTRGHKDQQAAKQAQPGRPPCRAHVKTAMVFFLVTATFLLSYSPTFLMIVDLVPDHPVIFYTYFIHAAANPLLYSLTNKKFRTSAKHLFDCGP</sequence>
<gene>
    <name evidence="13" type="ORF">BaRGS_00028683</name>
</gene>
<keyword evidence="3 9" id="KW-0812">Transmembrane</keyword>
<feature type="transmembrane region" description="Helical" evidence="11">
    <location>
        <begin position="468"/>
        <end position="492"/>
    </location>
</feature>
<keyword evidence="6 11" id="KW-0472">Membrane</keyword>
<keyword evidence="5 9" id="KW-0297">G-protein coupled receptor</keyword>
<evidence type="ECO:0000256" key="8">
    <source>
        <dbReference type="ARBA" id="ARBA00023224"/>
    </source>
</evidence>
<dbReference type="InterPro" id="IPR050569">
    <property type="entry name" value="TAAR"/>
</dbReference>
<dbReference type="Gene3D" id="1.20.1070.10">
    <property type="entry name" value="Rhodopsin 7-helix transmembrane proteins"/>
    <property type="match status" value="2"/>
</dbReference>
<evidence type="ECO:0000256" key="3">
    <source>
        <dbReference type="ARBA" id="ARBA00022692"/>
    </source>
</evidence>
<comment type="subcellular location">
    <subcellularLocation>
        <location evidence="1">Cell membrane</location>
        <topology evidence="1">Multi-pass membrane protein</topology>
    </subcellularLocation>
</comment>
<evidence type="ECO:0000256" key="6">
    <source>
        <dbReference type="ARBA" id="ARBA00023136"/>
    </source>
</evidence>
<dbReference type="PRINTS" id="PR00237">
    <property type="entry name" value="GPCRRHODOPSN"/>
</dbReference>
<evidence type="ECO:0000256" key="5">
    <source>
        <dbReference type="ARBA" id="ARBA00023040"/>
    </source>
</evidence>
<keyword evidence="8 9" id="KW-0807">Transducer</keyword>
<feature type="transmembrane region" description="Helical" evidence="11">
    <location>
        <begin position="221"/>
        <end position="249"/>
    </location>
</feature>
<evidence type="ECO:0000256" key="1">
    <source>
        <dbReference type="ARBA" id="ARBA00004651"/>
    </source>
</evidence>
<evidence type="ECO:0000256" key="11">
    <source>
        <dbReference type="SAM" id="Phobius"/>
    </source>
</evidence>
<feature type="transmembrane region" description="Helical" evidence="11">
    <location>
        <begin position="498"/>
        <end position="516"/>
    </location>
</feature>
<keyword evidence="7 9" id="KW-0675">Receptor</keyword>